<dbReference type="RefSeq" id="WP_265382977.1">
    <property type="nucleotide sequence ID" value="NZ_CP110615.1"/>
</dbReference>
<dbReference type="EMBL" id="CP110615">
    <property type="protein sequence ID" value="UZJ24871.1"/>
    <property type="molecule type" value="Genomic_DNA"/>
</dbReference>
<sequence>MSDPRALEPPSLESALVETGQQLDAALRAAATLTRELKKARAAATTGSLRDLRRSLAATDVLADQSAVATAAATTSFTLDEAAHLASGAFAAELLALAADRDVVMVESDDRLLCYPSLIRVVAGDAAVEIDRTRERRLRPSLLIDRLAAAQSRPPRFRPEPFLESLAAGYRLLLAQDDRAPGTVLRLVDLWSVLTLLPGQAREYTRPELARDLYLLDQSATTTTRSGATLRFHASTGTKGAGVLTTVARDGRQKLYWGISFTEGA</sequence>
<dbReference type="Proteomes" id="UP001164965">
    <property type="component" value="Chromosome"/>
</dbReference>
<organism evidence="1 2">
    <name type="scientific">Rhodococcus antarcticus</name>
    <dbReference type="NCBI Taxonomy" id="2987751"/>
    <lineage>
        <taxon>Bacteria</taxon>
        <taxon>Bacillati</taxon>
        <taxon>Actinomycetota</taxon>
        <taxon>Actinomycetes</taxon>
        <taxon>Mycobacteriales</taxon>
        <taxon>Nocardiaceae</taxon>
        <taxon>Rhodococcus</taxon>
    </lineage>
</organism>
<name>A0ABY6NZS9_9NOCA</name>
<protein>
    <submittedName>
        <fullName evidence="1">Uncharacterized protein</fullName>
    </submittedName>
</protein>
<keyword evidence="2" id="KW-1185">Reference proteome</keyword>
<gene>
    <name evidence="1" type="ORF">RHODO2019_17510</name>
</gene>
<evidence type="ECO:0000313" key="1">
    <source>
        <dbReference type="EMBL" id="UZJ24871.1"/>
    </source>
</evidence>
<evidence type="ECO:0000313" key="2">
    <source>
        <dbReference type="Proteomes" id="UP001164965"/>
    </source>
</evidence>
<accession>A0ABY6NZS9</accession>
<reference evidence="1" key="1">
    <citation type="submission" date="2022-10" db="EMBL/GenBank/DDBJ databases">
        <title>Rhodococcus sp.75.</title>
        <authorList>
            <person name="Sun M."/>
        </authorList>
    </citation>
    <scope>NUCLEOTIDE SEQUENCE</scope>
    <source>
        <strain evidence="1">75</strain>
    </source>
</reference>
<proteinExistence type="predicted"/>